<feature type="transmembrane region" description="Helical" evidence="6">
    <location>
        <begin position="435"/>
        <end position="454"/>
    </location>
</feature>
<dbReference type="InterPro" id="IPR002293">
    <property type="entry name" value="AA/rel_permease1"/>
</dbReference>
<accession>A0A1T4LAP7</accession>
<comment type="subcellular location">
    <subcellularLocation>
        <location evidence="1">Membrane</location>
        <topology evidence="1">Multi-pass membrane protein</topology>
    </subcellularLocation>
</comment>
<protein>
    <submittedName>
        <fullName evidence="7">Basic amino acid/polyamine antiporter, APA family</fullName>
    </submittedName>
</protein>
<reference evidence="7 8" key="1">
    <citation type="submission" date="2017-02" db="EMBL/GenBank/DDBJ databases">
        <authorList>
            <person name="Peterson S.W."/>
        </authorList>
    </citation>
    <scope>NUCLEOTIDE SEQUENCE [LARGE SCALE GENOMIC DNA]</scope>
    <source>
        <strain evidence="7 8">DSM 22335</strain>
    </source>
</reference>
<evidence type="ECO:0000256" key="2">
    <source>
        <dbReference type="ARBA" id="ARBA00022448"/>
    </source>
</evidence>
<sequence>MNLAKLLRRKPLESYNNDIKTSELRRTLGKWELTAIGVGAVIGGGIFVLTGVAANQYAGPALALSFVLAGLGCLFAAFCYAEFASILPVSGSAYAYSYGTMGEFFAWFIGWNLILEYMMGATTVAVSWSRYFVKLLHLSGIHHVPAWLVNDPVTAKEEALRAGVEVPAFSVNLPAALIVWVVTYILVKGIRESAKTNNIIVSLKVAAVLFVVIVGVLYINPANWQPFIPERVIDASGTGHYGLSGVLTAAGIVFFAFIGFDAVSTQSQEAVNPVKDIPFAIITSLVVCTGLYILVSLTLTGMANYKDLDLGAPVASAFSSVGLNWASLLVTIAAVIGLISVMLVMLLSQTRIFLNMAQDGLLPRKLFAAVHPRFKTPWKSTILLGAVASFVAAVTPIEKATKMTSIGTLFAFAMICAAVLVLRKKQPDLHRPYKVKYLPLVAGLGLGFNMLLMFSLDKSTWLRLLVWSIAGIAVYFLYSAKNSNLNRVEKNNQSQDNYGL</sequence>
<feature type="transmembrane region" description="Helical" evidence="6">
    <location>
        <begin position="166"/>
        <end position="187"/>
    </location>
</feature>
<dbReference type="EMBL" id="FUWH01000002">
    <property type="protein sequence ID" value="SJZ51819.1"/>
    <property type="molecule type" value="Genomic_DNA"/>
</dbReference>
<dbReference type="PIRSF" id="PIRSF006060">
    <property type="entry name" value="AA_transporter"/>
    <property type="match status" value="1"/>
</dbReference>
<dbReference type="GO" id="GO:0015171">
    <property type="term" value="F:amino acid transmembrane transporter activity"/>
    <property type="evidence" value="ECO:0007669"/>
    <property type="project" value="TreeGrafter"/>
</dbReference>
<feature type="transmembrane region" description="Helical" evidence="6">
    <location>
        <begin position="325"/>
        <end position="347"/>
    </location>
</feature>
<dbReference type="STRING" id="413434.SAMN04488132_102403"/>
<feature type="transmembrane region" description="Helical" evidence="6">
    <location>
        <begin position="460"/>
        <end position="478"/>
    </location>
</feature>
<name>A0A1T4LAP7_9BACT</name>
<feature type="transmembrane region" description="Helical" evidence="6">
    <location>
        <begin position="33"/>
        <end position="54"/>
    </location>
</feature>
<evidence type="ECO:0000256" key="1">
    <source>
        <dbReference type="ARBA" id="ARBA00004141"/>
    </source>
</evidence>
<feature type="transmembrane region" description="Helical" evidence="6">
    <location>
        <begin position="239"/>
        <end position="258"/>
    </location>
</feature>
<evidence type="ECO:0000256" key="3">
    <source>
        <dbReference type="ARBA" id="ARBA00022692"/>
    </source>
</evidence>
<gene>
    <name evidence="7" type="ORF">SAMN04488132_102403</name>
</gene>
<feature type="transmembrane region" description="Helical" evidence="6">
    <location>
        <begin position="199"/>
        <end position="219"/>
    </location>
</feature>
<feature type="transmembrane region" description="Helical" evidence="6">
    <location>
        <begin position="381"/>
        <end position="397"/>
    </location>
</feature>
<keyword evidence="4 6" id="KW-1133">Transmembrane helix</keyword>
<keyword evidence="2" id="KW-0813">Transport</keyword>
<feature type="transmembrane region" description="Helical" evidence="6">
    <location>
        <begin position="60"/>
        <end position="83"/>
    </location>
</feature>
<dbReference type="Proteomes" id="UP000190888">
    <property type="component" value="Unassembled WGS sequence"/>
</dbReference>
<feature type="transmembrane region" description="Helical" evidence="6">
    <location>
        <begin position="403"/>
        <end position="423"/>
    </location>
</feature>
<dbReference type="PANTHER" id="PTHR43243">
    <property type="entry name" value="INNER MEMBRANE TRANSPORTER YGJI-RELATED"/>
    <property type="match status" value="1"/>
</dbReference>
<dbReference type="PANTHER" id="PTHR43243:SF4">
    <property type="entry name" value="CATIONIC AMINO ACID TRANSPORTER 4"/>
    <property type="match status" value="1"/>
</dbReference>
<evidence type="ECO:0000313" key="7">
    <source>
        <dbReference type="EMBL" id="SJZ51819.1"/>
    </source>
</evidence>
<evidence type="ECO:0000313" key="8">
    <source>
        <dbReference type="Proteomes" id="UP000190888"/>
    </source>
</evidence>
<dbReference type="AlphaFoldDB" id="A0A1T4LAP7"/>
<evidence type="ECO:0000256" key="4">
    <source>
        <dbReference type="ARBA" id="ARBA00022989"/>
    </source>
</evidence>
<feature type="transmembrane region" description="Helical" evidence="6">
    <location>
        <begin position="279"/>
        <end position="305"/>
    </location>
</feature>
<dbReference type="GO" id="GO:0016020">
    <property type="term" value="C:membrane"/>
    <property type="evidence" value="ECO:0007669"/>
    <property type="project" value="UniProtKB-SubCell"/>
</dbReference>
<evidence type="ECO:0000256" key="6">
    <source>
        <dbReference type="SAM" id="Phobius"/>
    </source>
</evidence>
<dbReference type="RefSeq" id="WP_078830350.1">
    <property type="nucleotide sequence ID" value="NZ_FUWH01000002.1"/>
</dbReference>
<evidence type="ECO:0000256" key="5">
    <source>
        <dbReference type="ARBA" id="ARBA00023136"/>
    </source>
</evidence>
<dbReference type="OrthoDB" id="9762947at2"/>
<dbReference type="Gene3D" id="1.20.1740.10">
    <property type="entry name" value="Amino acid/polyamine transporter I"/>
    <property type="match status" value="1"/>
</dbReference>
<keyword evidence="3 6" id="KW-0812">Transmembrane</keyword>
<proteinExistence type="predicted"/>
<feature type="transmembrane region" description="Helical" evidence="6">
    <location>
        <begin position="104"/>
        <end position="128"/>
    </location>
</feature>
<organism evidence="7 8">
    <name type="scientific">Sediminibacterium ginsengisoli</name>
    <dbReference type="NCBI Taxonomy" id="413434"/>
    <lineage>
        <taxon>Bacteria</taxon>
        <taxon>Pseudomonadati</taxon>
        <taxon>Bacteroidota</taxon>
        <taxon>Chitinophagia</taxon>
        <taxon>Chitinophagales</taxon>
        <taxon>Chitinophagaceae</taxon>
        <taxon>Sediminibacterium</taxon>
    </lineage>
</organism>
<keyword evidence="5 6" id="KW-0472">Membrane</keyword>
<dbReference type="Pfam" id="PF13520">
    <property type="entry name" value="AA_permease_2"/>
    <property type="match status" value="1"/>
</dbReference>
<keyword evidence="8" id="KW-1185">Reference proteome</keyword>